<dbReference type="InterPro" id="IPR036866">
    <property type="entry name" value="RibonucZ/Hydroxyglut_hydro"/>
</dbReference>
<dbReference type="EMBL" id="HBHQ01019228">
    <property type="protein sequence ID" value="CAD9821058.1"/>
    <property type="molecule type" value="Transcribed_RNA"/>
</dbReference>
<sequence>MSSEEEEEVRVEAVWSKAGMGTCLVVAVGGNSGNSNKSMKIALDMGVTPIMEDAIAASHVFVSHGHVDHMGGIFHHARAHSVTHNGKAPTYYVPFQLVPMLERARDSISEMDGAQLLQQDDATNENNDKPNHNCGGGRKSLLRLNLVGVHPGDEIVLPKPTLNGGGKVFVRAFAVDHGGHPALGYTIGIRWPPGLKEEYRQLKGSDIRDLVKAGIPIKADTGVERLALTYTGDTCLSGLLLRPSQQSSQPSFVWDVPLLICEVTYVENTMDSQQKATERGHMHIQHVAQLLSSFELQSNNEDTNNEHDERHRRLPPRRILLFHLSGKYSAEYALHQIALQLPRQFHDRCDVAIASFHKTYHNKRSNSNHDKKNSSHDNDASSSSSEWISNIQENGCISLSDYISAKGGYDHIRMELNNS</sequence>
<evidence type="ECO:0000313" key="2">
    <source>
        <dbReference type="EMBL" id="CAD9821058.1"/>
    </source>
</evidence>
<protein>
    <recommendedName>
        <fullName evidence="3">Metallo-beta-lactamase domain-containing protein</fullName>
    </recommendedName>
</protein>
<proteinExistence type="predicted"/>
<gene>
    <name evidence="2" type="ORF">ASEP1449_LOCUS12891</name>
</gene>
<dbReference type="SUPFAM" id="SSF56281">
    <property type="entry name" value="Metallo-hydrolase/oxidoreductase"/>
    <property type="match status" value="1"/>
</dbReference>
<dbReference type="Gene3D" id="3.60.15.10">
    <property type="entry name" value="Ribonuclease Z/Hydroxyacylglutathione hydrolase-like"/>
    <property type="match status" value="1"/>
</dbReference>
<dbReference type="PANTHER" id="PTHR46504:SF2">
    <property type="entry name" value="TRNASE Z TRZ1"/>
    <property type="match status" value="1"/>
</dbReference>
<evidence type="ECO:0008006" key="3">
    <source>
        <dbReference type="Google" id="ProtNLM"/>
    </source>
</evidence>
<accession>A0A7S2UKW3</accession>
<evidence type="ECO:0000256" key="1">
    <source>
        <dbReference type="SAM" id="MobiDB-lite"/>
    </source>
</evidence>
<feature type="region of interest" description="Disordered" evidence="1">
    <location>
        <begin position="362"/>
        <end position="385"/>
    </location>
</feature>
<dbReference type="AlphaFoldDB" id="A0A7S2UKW3"/>
<feature type="compositionally biased region" description="Basic and acidic residues" evidence="1">
    <location>
        <begin position="367"/>
        <end position="379"/>
    </location>
</feature>
<dbReference type="PANTHER" id="PTHR46504">
    <property type="entry name" value="TRNASE Z TRZ1"/>
    <property type="match status" value="1"/>
</dbReference>
<reference evidence="2" key="1">
    <citation type="submission" date="2021-01" db="EMBL/GenBank/DDBJ databases">
        <authorList>
            <person name="Corre E."/>
            <person name="Pelletier E."/>
            <person name="Niang G."/>
            <person name="Scheremetjew M."/>
            <person name="Finn R."/>
            <person name="Kale V."/>
            <person name="Holt S."/>
            <person name="Cochrane G."/>
            <person name="Meng A."/>
            <person name="Brown T."/>
            <person name="Cohen L."/>
        </authorList>
    </citation>
    <scope>NUCLEOTIDE SEQUENCE</scope>
    <source>
        <strain evidence="2">CCMP2084</strain>
    </source>
</reference>
<name>A0A7S2UKW3_9STRA</name>
<organism evidence="2">
    <name type="scientific">Attheya septentrionalis</name>
    <dbReference type="NCBI Taxonomy" id="420275"/>
    <lineage>
        <taxon>Eukaryota</taxon>
        <taxon>Sar</taxon>
        <taxon>Stramenopiles</taxon>
        <taxon>Ochrophyta</taxon>
        <taxon>Bacillariophyta</taxon>
        <taxon>Coscinodiscophyceae</taxon>
        <taxon>Chaetocerotophycidae</taxon>
        <taxon>Chaetocerotales</taxon>
        <taxon>Attheyaceae</taxon>
        <taxon>Attheya</taxon>
    </lineage>
</organism>